<dbReference type="Proteomes" id="UP000193411">
    <property type="component" value="Unassembled WGS sequence"/>
</dbReference>
<organism evidence="1 2">
    <name type="scientific">Catenaria anguillulae PL171</name>
    <dbReference type="NCBI Taxonomy" id="765915"/>
    <lineage>
        <taxon>Eukaryota</taxon>
        <taxon>Fungi</taxon>
        <taxon>Fungi incertae sedis</taxon>
        <taxon>Blastocladiomycota</taxon>
        <taxon>Blastocladiomycetes</taxon>
        <taxon>Blastocladiales</taxon>
        <taxon>Catenariaceae</taxon>
        <taxon>Catenaria</taxon>
    </lineage>
</organism>
<keyword evidence="2" id="KW-1185">Reference proteome</keyword>
<accession>A0A1Y2GSC5</accession>
<dbReference type="AlphaFoldDB" id="A0A1Y2GSC5"/>
<evidence type="ECO:0000313" key="1">
    <source>
        <dbReference type="EMBL" id="ORZ21059.1"/>
    </source>
</evidence>
<protein>
    <submittedName>
        <fullName evidence="1">Uncharacterized protein</fullName>
    </submittedName>
</protein>
<name>A0A1Y2GSC5_9FUNG</name>
<proteinExistence type="predicted"/>
<dbReference type="Gene3D" id="3.90.176.10">
    <property type="entry name" value="Toxin ADP-ribosyltransferase, Chain A, domain 1"/>
    <property type="match status" value="1"/>
</dbReference>
<evidence type="ECO:0000313" key="2">
    <source>
        <dbReference type="Proteomes" id="UP000193411"/>
    </source>
</evidence>
<dbReference type="EMBL" id="MCFL01000420">
    <property type="protein sequence ID" value="ORZ21059.1"/>
    <property type="molecule type" value="Genomic_DNA"/>
</dbReference>
<reference evidence="1 2" key="1">
    <citation type="submission" date="2016-07" db="EMBL/GenBank/DDBJ databases">
        <title>Pervasive Adenine N6-methylation of Active Genes in Fungi.</title>
        <authorList>
            <consortium name="DOE Joint Genome Institute"/>
            <person name="Mondo S.J."/>
            <person name="Dannebaum R.O."/>
            <person name="Kuo R.C."/>
            <person name="Labutti K."/>
            <person name="Haridas S."/>
            <person name="Kuo A."/>
            <person name="Salamov A."/>
            <person name="Ahrendt S.R."/>
            <person name="Lipzen A."/>
            <person name="Sullivan W."/>
            <person name="Andreopoulos W.B."/>
            <person name="Clum A."/>
            <person name="Lindquist E."/>
            <person name="Daum C."/>
            <person name="Ramamoorthy G.K."/>
            <person name="Gryganskyi A."/>
            <person name="Culley D."/>
            <person name="Magnuson J.K."/>
            <person name="James T.Y."/>
            <person name="O'Malley M.A."/>
            <person name="Stajich J.E."/>
            <person name="Spatafora J.W."/>
            <person name="Visel A."/>
            <person name="Grigoriev I.V."/>
        </authorList>
    </citation>
    <scope>NUCLEOTIDE SEQUENCE [LARGE SCALE GENOMIC DNA]</scope>
    <source>
        <strain evidence="1 2">PL171</strain>
    </source>
</reference>
<comment type="caution">
    <text evidence="1">The sequence shown here is derived from an EMBL/GenBank/DDBJ whole genome shotgun (WGS) entry which is preliminary data.</text>
</comment>
<sequence>MVLEAWTEKPRPKSKQALGYIQEDTRLQNAIRHPNAKVELKYKHHDTKVFVQVQHESLPQTHVMSLTLFFTWCQNHPNALPVLENIDFLPLKDNTIDAKISLAVLRALKDHTLLFNKYPDFWNKYMSALLTSAIATKNNMFIKVIYDIFVYSLLKVTPENVEKFAEYMIVMAQNGYLMTLFGRWKEFLADMTEMSKRARDHAGAFFASQIVGDYIETIGDLTEFVKGLSHEEWLALYIYKVWCKDVNDTYMYVFPGVLETVNTLTKIFAKAPRLKQPLVCWRGEAHDVVVNMRKVNRTAFKSTTFHPLVTYEFMRGAPCCVMKLVIEPGTPIVVFPFATEDDTESSYKDEFEVLLHKDTLFEKQNENGKICINPYSDNPKSISHLTMKVSHSGYLGQVLPSPDSYDNVQESYHVFQRILAPKFGSIEELALTFRSMIKPMAQQRYGISDMMTVLQSTVDIAVANGVSVHPDFTIDNVFKCMRTLPGGQM</sequence>
<dbReference type="SUPFAM" id="SSF56399">
    <property type="entry name" value="ADP-ribosylation"/>
    <property type="match status" value="1"/>
</dbReference>
<gene>
    <name evidence="1" type="ORF">BCR44DRAFT_23482</name>
</gene>